<evidence type="ECO:0000259" key="2">
    <source>
        <dbReference type="Pfam" id="PF11707"/>
    </source>
</evidence>
<accession>A0A1D1ZM31</accession>
<dbReference type="GO" id="GO:0000463">
    <property type="term" value="P:maturation of LSU-rRNA from tricistronic rRNA transcript (SSU-rRNA, 5.8S rRNA, LSU-rRNA)"/>
    <property type="evidence" value="ECO:0007669"/>
    <property type="project" value="TreeGrafter"/>
</dbReference>
<dbReference type="InterPro" id="IPR021714">
    <property type="entry name" value="URB1_N"/>
</dbReference>
<gene>
    <name evidence="4" type="ORF">g.53855</name>
</gene>
<evidence type="ECO:0000313" key="4">
    <source>
        <dbReference type="EMBL" id="JAT68040.1"/>
    </source>
</evidence>
<feature type="domain" description="URB1 N-terminal" evidence="2">
    <location>
        <begin position="58"/>
        <end position="372"/>
    </location>
</feature>
<feature type="compositionally biased region" description="Low complexity" evidence="1">
    <location>
        <begin position="1410"/>
        <end position="1429"/>
    </location>
</feature>
<feature type="region of interest" description="Disordered" evidence="1">
    <location>
        <begin position="1603"/>
        <end position="1640"/>
    </location>
</feature>
<evidence type="ECO:0000256" key="1">
    <source>
        <dbReference type="SAM" id="MobiDB-lite"/>
    </source>
</evidence>
<reference evidence="4" key="1">
    <citation type="submission" date="2015-08" db="EMBL/GenBank/DDBJ databases">
        <authorList>
            <person name="Babu N.S."/>
            <person name="Beckwith C.J."/>
            <person name="Beseler K.G."/>
            <person name="Brison A."/>
            <person name="Carone J.V."/>
            <person name="Caskin T.P."/>
            <person name="Diamond M."/>
            <person name="Durham M.E."/>
            <person name="Foxe J.M."/>
            <person name="Go M."/>
            <person name="Henderson B.A."/>
            <person name="Jones I.B."/>
            <person name="McGettigan J.A."/>
            <person name="Micheletti S.J."/>
            <person name="Nasrallah M.E."/>
            <person name="Ortiz D."/>
            <person name="Piller C.R."/>
            <person name="Privatt S.R."/>
            <person name="Schneider S.L."/>
            <person name="Sharp S."/>
            <person name="Smith T.C."/>
            <person name="Stanton J.D."/>
            <person name="Ullery H.E."/>
            <person name="Wilson R.J."/>
            <person name="Serrano M.G."/>
            <person name="Buck G."/>
            <person name="Lee V."/>
            <person name="Wang Y."/>
            <person name="Carvalho R."/>
            <person name="Voegtly L."/>
            <person name="Shi R."/>
            <person name="Duckworth R."/>
            <person name="Johnson A."/>
            <person name="Loviza R."/>
            <person name="Walstead R."/>
            <person name="Shah Z."/>
            <person name="Kiflezghi M."/>
            <person name="Wade K."/>
            <person name="Ball S.L."/>
            <person name="Bradley K.W."/>
            <person name="Asai D.J."/>
            <person name="Bowman C.A."/>
            <person name="Russell D.A."/>
            <person name="Pope W.H."/>
            <person name="Jacobs-Sera D."/>
            <person name="Hendrix R.W."/>
            <person name="Hatfull G.F."/>
        </authorList>
    </citation>
    <scope>NUCLEOTIDE SEQUENCE</scope>
</reference>
<proteinExistence type="predicted"/>
<dbReference type="PANTHER" id="PTHR13500:SF0">
    <property type="entry name" value="NUCLEOLAR PRE-RIBOSOMAL-ASSOCIATED PROTEIN 1"/>
    <property type="match status" value="1"/>
</dbReference>
<dbReference type="EMBL" id="GDKF01010582">
    <property type="protein sequence ID" value="JAT68040.1"/>
    <property type="molecule type" value="Transcribed_RNA"/>
</dbReference>
<dbReference type="GO" id="GO:0000466">
    <property type="term" value="P:maturation of 5.8S rRNA from tricistronic rRNA transcript (SSU-rRNA, 5.8S rRNA, LSU-rRNA)"/>
    <property type="evidence" value="ECO:0007669"/>
    <property type="project" value="TreeGrafter"/>
</dbReference>
<dbReference type="Pfam" id="PF11707">
    <property type="entry name" value="Npa1"/>
    <property type="match status" value="1"/>
</dbReference>
<dbReference type="InterPro" id="IPR032436">
    <property type="entry name" value="URB1_C"/>
</dbReference>
<dbReference type="InterPro" id="IPR039844">
    <property type="entry name" value="URB1"/>
</dbReference>
<feature type="region of interest" description="Disordered" evidence="1">
    <location>
        <begin position="1397"/>
        <end position="1448"/>
    </location>
</feature>
<sequence length="1995" mass="205965">MDVGIGRTHPLLDTLAQVRDTSSSVHPLERLLEGVSEPAQADGLLQGLAGRHHAWSPLLRLWDQQFLTREAQTSILLFSITASVLRASGSSHKQYAESAKDLALTLMKHRMKLVYFHLSSGDSRKIRAALALLTSVASLSPGIVEELVRVFDFSLSSLPGIARPSRLKSSRKRDRAGAPRRSTSTRVAFLDWVLAMLRRADALRVQQLLGIPVICANLLAGLEDDVPDLQLRVLRTVRRRVMPTGVPPRLQAGVFNEAGMASLASLALAAEASATPAGTLAAEVLERLLVDPAHGVAIDPARAAKFTLASFEPLSAGQKRLLRWLATLRPTASSTHRRLLLGCAAADPRLAAELLASVTWSLEPAASADWLASAGLVTALQDHLRRSATLPLVAEPNPPIAALARRVVPGILPRALLSRGVQHPDRLVRFATLRMLRGALGALSALLASQAPGWAAAASLRRATAALLPDLQTVLSAVSKTGPARDDAAREAALRTLGAWVEALPGAWAEARVDLGRLVPADLAGLEAPHRAAVLELVDAALSSADNYYCGEGGPVNRRTAASLTPVGSGAGARMPPSGVLAPLLALLAVQGSVAPRALALRLLLPTGLFDAWPDEADVWLGCLASTGPDDAGARARAAFLNDCVVGALRRPDDLYAALASATPGDEAPAAPAFSLLALAVAQAAAKVQASVKIPAADREAVGAYAARALALVWDLAGLDGRQGAWLAAALSNALPATGMDPGTPLGRLAAALGAGGHAAPSPALLAELWVAAPSAGAPQNVSCVHAEALLLCAPGDAGPRLAALRATLAALAAAPRPLPDCGVLGAMRGALAVFSEDPHRGSTGAAWGAAARLALEAALGLGAESVGTLHATLGLLTSTAQGWLAAGAAPPFAGAVCLLAFDAALQDAAPWQRAVLESSRGELAEALAARALHDALPLLAALARWPLPPGPRSAVVNALREARSLPGVAWDLLRQDESCGAAADRAVADSVWTVCGLGAVNGATEPTANAPGPFASALPPGALTPRLWERAVACLADEAARRLQALSGADVKGDDAIARAVQAAWAACRGPAAKLMPALACAAASALVRTAGLSLSAPHLLKALAAARTAEQLAPLLAPALEGMRGAASDPASSRRRVAELMCAALMGGQGARVAELGGQLGDLACVSLLPCLRLAMRLGGPAAEQAQALLDALAAQPGGLGAEVPAADKPAGTPPPRGLRLRMDMAAVVVGDPTLPCAVLTSALHLFTDALRRLFKAGKGCSPPEAALLACLDADISDAVAALPASQRSGQAFGELAEEVCRFGATLLKRRMGHEPTLRTLRRLAAGLLPDGGEGVPRGGCAAASRAADGLLQRLLFHPALLEILQTPGAAPLPAAAARIPQPLASIVPLVDVDDFGEETGGGENGDGAEPSTGAGADDHAAAGPSDGEARSTSHIGPPTPPATTAQGIKKEVCELLETLLDVAGQYGVGRYTPPGSLPALLPLLMGGYGATLSPADRALWSLAQSLNAVLAGGVDGGGSDQDNTRDAGDEDALALQRLLDGPLARQTGLAWGVAAVGAVAASEDHQLTRQILEQHLTIDPLRCGLSAVHFPEWRRLLGDSRPEESDTAAPTCDGWGAEVPDARPTPASPPPLPDLPHARSGHDPAFLLLFATHALRNGALTPRRAAAVGVLPLALRALAAADAPLRAAAHEAVALACGGLDAEDTRERRQLAVLLGALRGALERPFARLPALHALFLAEAATAALRPGTKMYGPVCKEVLRAPVLDLRHVPLCRSVLLSGYPDAGEPRRWLLRLMRAGLRGPADARVLSSQHALERAMGLADAAALDARERDAALRLVCHAARVPRAARQLLEEGGALGLRGKGRRHVGFDGGRGVCLSPRKPASGAFRVETHHSPLRLWQLCSHTYPSTSDTMHPHHSHSPPAPSKNARSQACWPGCTSSRAPASAAHMGAWMPDGRCGPCWARCARWSASTAWCTGRAGRRSRPSETWTR</sequence>
<evidence type="ECO:0008006" key="5">
    <source>
        <dbReference type="Google" id="ProtNLM"/>
    </source>
</evidence>
<feature type="region of interest" description="Disordered" evidence="1">
    <location>
        <begin position="1914"/>
        <end position="1936"/>
    </location>
</feature>
<evidence type="ECO:0000259" key="3">
    <source>
        <dbReference type="Pfam" id="PF16201"/>
    </source>
</evidence>
<protein>
    <recommendedName>
        <fullName evidence="5">Nucleolar pre-ribosomal-associated protein 1 N-terminal domain-containing protein</fullName>
    </recommendedName>
</protein>
<dbReference type="Pfam" id="PF16201">
    <property type="entry name" value="NopRA1"/>
    <property type="match status" value="1"/>
</dbReference>
<name>A0A1D1ZM31_AUXPR</name>
<dbReference type="GO" id="GO:0005730">
    <property type="term" value="C:nucleolus"/>
    <property type="evidence" value="ECO:0007669"/>
    <property type="project" value="TreeGrafter"/>
</dbReference>
<organism evidence="4">
    <name type="scientific">Auxenochlorella protothecoides</name>
    <name type="common">Green microalga</name>
    <name type="synonym">Chlorella protothecoides</name>
    <dbReference type="NCBI Taxonomy" id="3075"/>
    <lineage>
        <taxon>Eukaryota</taxon>
        <taxon>Viridiplantae</taxon>
        <taxon>Chlorophyta</taxon>
        <taxon>core chlorophytes</taxon>
        <taxon>Trebouxiophyceae</taxon>
        <taxon>Chlorellales</taxon>
        <taxon>Chlorellaceae</taxon>
        <taxon>Auxenochlorella</taxon>
    </lineage>
</organism>
<feature type="domain" description="URB1 C-terminal" evidence="3">
    <location>
        <begin position="1674"/>
        <end position="1861"/>
    </location>
</feature>
<dbReference type="PANTHER" id="PTHR13500">
    <property type="entry name" value="NUCLEOLAR PRERIBOSOMAL-ASSOCIATED PROTEIN 1"/>
    <property type="match status" value="1"/>
</dbReference>